<evidence type="ECO:0000259" key="1">
    <source>
        <dbReference type="PROSITE" id="PS50206"/>
    </source>
</evidence>
<comment type="caution">
    <text evidence="2">The sequence shown here is derived from an EMBL/GenBank/DDBJ whole genome shotgun (WGS) entry which is preliminary data.</text>
</comment>
<dbReference type="Gene3D" id="3.40.250.10">
    <property type="entry name" value="Rhodanese-like domain"/>
    <property type="match status" value="1"/>
</dbReference>
<dbReference type="InterPro" id="IPR050229">
    <property type="entry name" value="GlpE_sulfurtransferase"/>
</dbReference>
<dbReference type="SMART" id="SM00450">
    <property type="entry name" value="RHOD"/>
    <property type="match status" value="1"/>
</dbReference>
<protein>
    <submittedName>
        <fullName evidence="2">Rhodanese-like domain-containing protein</fullName>
    </submittedName>
</protein>
<dbReference type="PANTHER" id="PTHR43031:SF17">
    <property type="entry name" value="SULFURTRANSFERASE YTWF-RELATED"/>
    <property type="match status" value="1"/>
</dbReference>
<dbReference type="CDD" id="cd00158">
    <property type="entry name" value="RHOD"/>
    <property type="match status" value="1"/>
</dbReference>
<dbReference type="RefSeq" id="WP_151166599.1">
    <property type="nucleotide sequence ID" value="NZ_WACR01000003.1"/>
</dbReference>
<feature type="domain" description="Rhodanese" evidence="1">
    <location>
        <begin position="15"/>
        <end position="103"/>
    </location>
</feature>
<name>A0A6N6M9X4_9FLAO</name>
<dbReference type="PANTHER" id="PTHR43031">
    <property type="entry name" value="FAD-DEPENDENT OXIDOREDUCTASE"/>
    <property type="match status" value="1"/>
</dbReference>
<dbReference type="EMBL" id="WACR01000003">
    <property type="protein sequence ID" value="KAB1065050.1"/>
    <property type="molecule type" value="Genomic_DNA"/>
</dbReference>
<keyword evidence="3" id="KW-1185">Reference proteome</keyword>
<dbReference type="Proteomes" id="UP000435357">
    <property type="component" value="Unassembled WGS sequence"/>
</dbReference>
<sequence length="105" mass="11930">MNSITVEELKQKLDNKEDIKVIDVREDYEVEEANFGADHIPMGSIIDRIDEIPKDKQVIVHCRSGKRSASVIDSLERMYGYDNLYNLEGGIKAWADKIDSSLDVS</sequence>
<reference evidence="2 3" key="1">
    <citation type="submission" date="2019-09" db="EMBL/GenBank/DDBJ databases">
        <title>Genomes of Cryomorphaceae.</title>
        <authorList>
            <person name="Bowman J.P."/>
        </authorList>
    </citation>
    <scope>NUCLEOTIDE SEQUENCE [LARGE SCALE GENOMIC DNA]</scope>
    <source>
        <strain evidence="2 3">KCTC 52047</strain>
    </source>
</reference>
<organism evidence="2 3">
    <name type="scientific">Salibacter halophilus</name>
    <dbReference type="NCBI Taxonomy" id="1803916"/>
    <lineage>
        <taxon>Bacteria</taxon>
        <taxon>Pseudomonadati</taxon>
        <taxon>Bacteroidota</taxon>
        <taxon>Flavobacteriia</taxon>
        <taxon>Flavobacteriales</taxon>
        <taxon>Salibacteraceae</taxon>
        <taxon>Salibacter</taxon>
    </lineage>
</organism>
<dbReference type="Pfam" id="PF00581">
    <property type="entry name" value="Rhodanese"/>
    <property type="match status" value="1"/>
</dbReference>
<proteinExistence type="predicted"/>
<dbReference type="InterPro" id="IPR001763">
    <property type="entry name" value="Rhodanese-like_dom"/>
</dbReference>
<dbReference type="SUPFAM" id="SSF52821">
    <property type="entry name" value="Rhodanese/Cell cycle control phosphatase"/>
    <property type="match status" value="1"/>
</dbReference>
<dbReference type="OrthoDB" id="9808735at2"/>
<evidence type="ECO:0000313" key="2">
    <source>
        <dbReference type="EMBL" id="KAB1065050.1"/>
    </source>
</evidence>
<accession>A0A6N6M9X4</accession>
<dbReference type="InterPro" id="IPR036873">
    <property type="entry name" value="Rhodanese-like_dom_sf"/>
</dbReference>
<dbReference type="PROSITE" id="PS50206">
    <property type="entry name" value="RHODANESE_3"/>
    <property type="match status" value="1"/>
</dbReference>
<evidence type="ECO:0000313" key="3">
    <source>
        <dbReference type="Proteomes" id="UP000435357"/>
    </source>
</evidence>
<gene>
    <name evidence="2" type="ORF">F3059_03620</name>
</gene>
<dbReference type="AlphaFoldDB" id="A0A6N6M9X4"/>